<sequence>MGSMSFQNVNQLRPPNQKRSQIPIHTDIDTSPAHCLPTQVPQLWQTSMRPIASCCGPCCKGAAVSGNAPKRHPIQAQKRKKTPVTTHTDTDTTLRSPCLPTQVFVAITDAPLQAAVAPADACEQQHRAEHPKDAQFRPRKGKKSRTCITTHAGVDTSLRSPCLPTQVFVANIDAPLQAAVAPAAKKVRQRQAEQQLVRDRAQGQQQQQQEEQGQDRDQEEDLEPRRQRQQREHLQRQEEEQQQQQQQQQEQALGYQGTIPSPELLHLQRSLAELEGLALLAGGDVGSGFRRKEEGSQREKGSKWGVGSAQRSRAGDRSTSAGPAHDDDDGGDDGGVGGDVIMETQAAPSLGTPPHGPSPPSFATPPLLLCSCTIPMRCARHCAAADRTTAAYAVPEGKLQAQSGAAQHLGGIGAGIHASAPQPFHGPSVGRGSSQEVGLGTQEDGLGTDDLFLATQQSQGGGGGGFGGAGLFPGPGTRGGGGLHTGTPHCRGDQGPECVLPHAQPPRFQATAAVLHAAGQVVLRPEHVRPPALPPRGSQRSKQGASMPNGSAQQGQLGHVPGSEERGDANGVGREGRGTQGRGAGATVRLSPEALNAYLSLMDDWPDPDLSFGSEADAKSLFKVCSHHTPAQPQQQQAAPQAQQQQQQQQQQRWQPLRPTTAANASASPTAARPTTAPLAAGSAAVRRRGREQQQHHQHQNLQGGIARSSTPGSAAARGRLSFGRDVGVGGALGDTDQGGPSSQPPPKSVTFDLSQPEPAFPPHSQLSPGSLWQLPDMMGTQASGGGALGAWDVGEAGAEHPSQTVPFFSSQQSVLQVPGQQEWQPPRRLLAPGGAPPEPNDVGATAGGLPQAPASRQQQQQQQQHRKPAVRRKRKLGGHRALPGYSEGF</sequence>
<feature type="region of interest" description="Disordered" evidence="3">
    <location>
        <begin position="283"/>
        <end position="340"/>
    </location>
</feature>
<feature type="region of interest" description="Disordered" evidence="3">
    <location>
        <begin position="66"/>
        <end position="93"/>
    </location>
</feature>
<accession>A0ABQ7GP80</accession>
<gene>
    <name evidence="4" type="ORF">DUNSADRAFT_5984</name>
</gene>
<evidence type="ECO:0000256" key="3">
    <source>
        <dbReference type="SAM" id="MobiDB-lite"/>
    </source>
</evidence>
<feature type="compositionally biased region" description="Basic residues" evidence="3">
    <location>
        <begin position="69"/>
        <end position="82"/>
    </location>
</feature>
<feature type="compositionally biased region" description="Polar residues" evidence="3">
    <location>
        <begin position="1"/>
        <end position="20"/>
    </location>
</feature>
<feature type="region of interest" description="Disordered" evidence="3">
    <location>
        <begin position="413"/>
        <end position="497"/>
    </location>
</feature>
<feature type="compositionally biased region" description="Polar residues" evidence="3">
    <location>
        <begin position="538"/>
        <end position="556"/>
    </location>
</feature>
<evidence type="ECO:0000313" key="4">
    <source>
        <dbReference type="EMBL" id="KAF5836414.1"/>
    </source>
</evidence>
<dbReference type="PANTHER" id="PTHR45093">
    <property type="entry name" value="TRANSCRIPTION ACTIVATOR MSS11"/>
    <property type="match status" value="1"/>
</dbReference>
<evidence type="ECO:0000313" key="5">
    <source>
        <dbReference type="Proteomes" id="UP000815325"/>
    </source>
</evidence>
<feature type="region of interest" description="Disordered" evidence="3">
    <location>
        <begin position="1"/>
        <end position="22"/>
    </location>
</feature>
<protein>
    <submittedName>
        <fullName evidence="4">Uncharacterized protein</fullName>
    </submittedName>
</protein>
<comment type="subcellular location">
    <subcellularLocation>
        <location evidence="1">Nucleus</location>
    </subcellularLocation>
</comment>
<proteinExistence type="predicted"/>
<feature type="compositionally biased region" description="Low complexity" evidence="3">
    <location>
        <begin position="202"/>
        <end position="211"/>
    </location>
</feature>
<feature type="region of interest" description="Disordered" evidence="3">
    <location>
        <begin position="191"/>
        <end position="253"/>
    </location>
</feature>
<keyword evidence="2" id="KW-0539">Nucleus</keyword>
<keyword evidence="5" id="KW-1185">Reference proteome</keyword>
<feature type="region of interest" description="Disordered" evidence="3">
    <location>
        <begin position="525"/>
        <end position="588"/>
    </location>
</feature>
<feature type="compositionally biased region" description="Low complexity" evidence="3">
    <location>
        <begin position="630"/>
        <end position="685"/>
    </location>
</feature>
<dbReference type="PANTHER" id="PTHR45093:SF2">
    <property type="entry name" value="LISH DOMAIN-CONTAINING PROTEIN"/>
    <property type="match status" value="1"/>
</dbReference>
<feature type="compositionally biased region" description="Basic and acidic residues" evidence="3">
    <location>
        <begin position="223"/>
        <end position="239"/>
    </location>
</feature>
<name>A0ABQ7GP80_DUNSA</name>
<evidence type="ECO:0000256" key="1">
    <source>
        <dbReference type="ARBA" id="ARBA00004123"/>
    </source>
</evidence>
<feature type="compositionally biased region" description="Basic and acidic residues" evidence="3">
    <location>
        <begin position="290"/>
        <end position="302"/>
    </location>
</feature>
<feature type="region of interest" description="Disordered" evidence="3">
    <location>
        <begin position="626"/>
        <end position="890"/>
    </location>
</feature>
<feature type="compositionally biased region" description="Low complexity" evidence="3">
    <location>
        <begin position="242"/>
        <end position="251"/>
    </location>
</feature>
<dbReference type="EMBL" id="MU069661">
    <property type="protein sequence ID" value="KAF5836414.1"/>
    <property type="molecule type" value="Genomic_DNA"/>
</dbReference>
<dbReference type="Proteomes" id="UP000815325">
    <property type="component" value="Unassembled WGS sequence"/>
</dbReference>
<feature type="compositionally biased region" description="Basic and acidic residues" evidence="3">
    <location>
        <begin position="123"/>
        <end position="136"/>
    </location>
</feature>
<feature type="compositionally biased region" description="Gly residues" evidence="3">
    <location>
        <begin position="459"/>
        <end position="484"/>
    </location>
</feature>
<reference evidence="4" key="1">
    <citation type="submission" date="2017-08" db="EMBL/GenBank/DDBJ databases">
        <authorList>
            <person name="Polle J.E."/>
            <person name="Barry K."/>
            <person name="Cushman J."/>
            <person name="Schmutz J."/>
            <person name="Tran D."/>
            <person name="Hathwaick L.T."/>
            <person name="Yim W.C."/>
            <person name="Jenkins J."/>
            <person name="Mckie-Krisberg Z.M."/>
            <person name="Prochnik S."/>
            <person name="Lindquist E."/>
            <person name="Dockter R.B."/>
            <person name="Adam C."/>
            <person name="Molina H."/>
            <person name="Bunkerborg J."/>
            <person name="Jin E."/>
            <person name="Buchheim M."/>
            <person name="Magnuson J."/>
        </authorList>
    </citation>
    <scope>NUCLEOTIDE SEQUENCE</scope>
    <source>
        <strain evidence="4">CCAP 19/18</strain>
    </source>
</reference>
<feature type="region of interest" description="Disordered" evidence="3">
    <location>
        <begin position="121"/>
        <end position="144"/>
    </location>
</feature>
<evidence type="ECO:0000256" key="2">
    <source>
        <dbReference type="ARBA" id="ARBA00023242"/>
    </source>
</evidence>
<organism evidence="4 5">
    <name type="scientific">Dunaliella salina</name>
    <name type="common">Green alga</name>
    <name type="synonym">Protococcus salinus</name>
    <dbReference type="NCBI Taxonomy" id="3046"/>
    <lineage>
        <taxon>Eukaryota</taxon>
        <taxon>Viridiplantae</taxon>
        <taxon>Chlorophyta</taxon>
        <taxon>core chlorophytes</taxon>
        <taxon>Chlorophyceae</taxon>
        <taxon>CS clade</taxon>
        <taxon>Chlamydomonadales</taxon>
        <taxon>Dunaliellaceae</taxon>
        <taxon>Dunaliella</taxon>
    </lineage>
</organism>
<comment type="caution">
    <text evidence="4">The sequence shown here is derived from an EMBL/GenBank/DDBJ whole genome shotgun (WGS) entry which is preliminary data.</text>
</comment>
<feature type="compositionally biased region" description="Basic residues" evidence="3">
    <location>
        <begin position="865"/>
        <end position="879"/>
    </location>
</feature>
<feature type="compositionally biased region" description="Polar residues" evidence="3">
    <location>
        <begin position="802"/>
        <end position="824"/>
    </location>
</feature>